<proteinExistence type="inferred from homology"/>
<gene>
    <name evidence="4" type="ORF">MSPICULIGERA_LOCUS16534</name>
</gene>
<dbReference type="PANTHER" id="PTHR13199:SF11">
    <property type="entry name" value="PROTEIN ATOSSA"/>
    <property type="match status" value="1"/>
</dbReference>
<dbReference type="AlphaFoldDB" id="A0AA36D1D2"/>
<sequence length="465" mass="51745">MTAKSAVDTCLDVIRIIAEARRLEKWPDQELEVQQQLVKGHPVSIVVQTAHQQCGAVCAKARLLEIWTIKRQIGEEAAGGMDPFFLLSAVRSQLHFSPLHSWQTGSQIPPGVGVISSLKMTVSSQQETLALLPELHAFPPSKRSDYQGHAAYSVPTTVFCPESLETPRILFSDSLEATSPQPLSSPLSRFLQDTSKMMDGKEEQRTGRSIQRSKMFNRMGLPTYSSPAPPVELKRRRLRSGTSICLDSTTSNEPDDDCPRLASSAPSSKSLLCNFEESALHGRLDPLAVVGGFICHLVVSNGPLPSVDLRLPVRACYFENDSDTAAPSPYLGICSLESISKRGIRIPPAGTLQVTLLNPQGTVVRIFVQRYDFTDMAPRSTTFLRQRTFFMKEGDKQKWLRYLVHFKIRSDKQGGIRLHSDLRMLFAPNNTIDALNIERAEDDRYVLKTFTETPRPTTSSSSRND</sequence>
<feature type="region of interest" description="Disordered" evidence="2">
    <location>
        <begin position="244"/>
        <end position="266"/>
    </location>
</feature>
<dbReference type="InterPro" id="IPR033473">
    <property type="entry name" value="Atos-like_C"/>
</dbReference>
<evidence type="ECO:0000256" key="2">
    <source>
        <dbReference type="SAM" id="MobiDB-lite"/>
    </source>
</evidence>
<comment type="similarity">
    <text evidence="1">Belongs to the ATOS family.</text>
</comment>
<name>A0AA36D1D2_9BILA</name>
<dbReference type="PANTHER" id="PTHR13199">
    <property type="entry name" value="GH03947P"/>
    <property type="match status" value="1"/>
</dbReference>
<accession>A0AA36D1D2</accession>
<dbReference type="EMBL" id="CATQJA010002653">
    <property type="protein sequence ID" value="CAJ0578275.1"/>
    <property type="molecule type" value="Genomic_DNA"/>
</dbReference>
<dbReference type="SMART" id="SM01177">
    <property type="entry name" value="DUF4210"/>
    <property type="match status" value="1"/>
</dbReference>
<dbReference type="Pfam" id="PF13889">
    <property type="entry name" value="Chromosome_seg"/>
    <property type="match status" value="1"/>
</dbReference>
<feature type="non-terminal residue" evidence="4">
    <location>
        <position position="465"/>
    </location>
</feature>
<keyword evidence="5" id="KW-1185">Reference proteome</keyword>
<evidence type="ECO:0000313" key="5">
    <source>
        <dbReference type="Proteomes" id="UP001177023"/>
    </source>
</evidence>
<evidence type="ECO:0000256" key="1">
    <source>
        <dbReference type="ARBA" id="ARBA00034497"/>
    </source>
</evidence>
<evidence type="ECO:0000259" key="3">
    <source>
        <dbReference type="SMART" id="SM01177"/>
    </source>
</evidence>
<protein>
    <recommendedName>
        <fullName evidence="3">Atos-like conserved domain-containing protein</fullName>
    </recommendedName>
</protein>
<organism evidence="4 5">
    <name type="scientific">Mesorhabditis spiculigera</name>
    <dbReference type="NCBI Taxonomy" id="96644"/>
    <lineage>
        <taxon>Eukaryota</taxon>
        <taxon>Metazoa</taxon>
        <taxon>Ecdysozoa</taxon>
        <taxon>Nematoda</taxon>
        <taxon>Chromadorea</taxon>
        <taxon>Rhabditida</taxon>
        <taxon>Rhabditina</taxon>
        <taxon>Rhabditomorpha</taxon>
        <taxon>Rhabditoidea</taxon>
        <taxon>Rhabditidae</taxon>
        <taxon>Mesorhabditinae</taxon>
        <taxon>Mesorhabditis</taxon>
    </lineage>
</organism>
<evidence type="ECO:0000313" key="4">
    <source>
        <dbReference type="EMBL" id="CAJ0578275.1"/>
    </source>
</evidence>
<dbReference type="InterPro" id="IPR051506">
    <property type="entry name" value="ATOS_Transcription_Regulators"/>
</dbReference>
<dbReference type="InterPro" id="IPR025261">
    <property type="entry name" value="Atos-like_cons_dom"/>
</dbReference>
<comment type="caution">
    <text evidence="4">The sequence shown here is derived from an EMBL/GenBank/DDBJ whole genome shotgun (WGS) entry which is preliminary data.</text>
</comment>
<reference evidence="4" key="1">
    <citation type="submission" date="2023-06" db="EMBL/GenBank/DDBJ databases">
        <authorList>
            <person name="Delattre M."/>
        </authorList>
    </citation>
    <scope>NUCLEOTIDE SEQUENCE</scope>
    <source>
        <strain evidence="4">AF72</strain>
    </source>
</reference>
<dbReference type="Proteomes" id="UP001177023">
    <property type="component" value="Unassembled WGS sequence"/>
</dbReference>
<feature type="domain" description="Atos-like conserved" evidence="3">
    <location>
        <begin position="271"/>
        <end position="331"/>
    </location>
</feature>